<dbReference type="InterPro" id="IPR036976">
    <property type="entry name" value="RimM_N_sf"/>
</dbReference>
<feature type="domain" description="Ribosome maturation factor RimM PRC barrel" evidence="8">
    <location>
        <begin position="141"/>
        <end position="206"/>
    </location>
</feature>
<dbReference type="AlphaFoldDB" id="A0A916X807"/>
<dbReference type="InterPro" id="IPR002676">
    <property type="entry name" value="RimM_N"/>
</dbReference>
<reference evidence="9" key="2">
    <citation type="submission" date="2020-09" db="EMBL/GenBank/DDBJ databases">
        <authorList>
            <person name="Sun Q."/>
            <person name="Zhou Y."/>
        </authorList>
    </citation>
    <scope>NUCLEOTIDE SEQUENCE</scope>
    <source>
        <strain evidence="9">CGMCC 1.12919</strain>
    </source>
</reference>
<comment type="caution">
    <text evidence="9">The sequence shown here is derived from an EMBL/GenBank/DDBJ whole genome shotgun (WGS) entry which is preliminary data.</text>
</comment>
<keyword evidence="1 5" id="KW-0963">Cytoplasm</keyword>
<dbReference type="NCBIfam" id="TIGR02273">
    <property type="entry name" value="16S_RimM"/>
    <property type="match status" value="1"/>
</dbReference>
<dbReference type="InterPro" id="IPR056792">
    <property type="entry name" value="PRC_RimM"/>
</dbReference>
<dbReference type="Gene3D" id="2.30.30.240">
    <property type="entry name" value="PRC-barrel domain"/>
    <property type="match status" value="1"/>
</dbReference>
<evidence type="ECO:0000256" key="5">
    <source>
        <dbReference type="HAMAP-Rule" id="MF_00014"/>
    </source>
</evidence>
<keyword evidence="3 5" id="KW-0698">rRNA processing</keyword>
<evidence type="ECO:0000313" key="10">
    <source>
        <dbReference type="Proteomes" id="UP000637002"/>
    </source>
</evidence>
<keyword evidence="2 5" id="KW-0690">Ribosome biogenesis</keyword>
<evidence type="ECO:0000259" key="7">
    <source>
        <dbReference type="Pfam" id="PF01782"/>
    </source>
</evidence>
<dbReference type="Proteomes" id="UP000637002">
    <property type="component" value="Unassembled WGS sequence"/>
</dbReference>
<dbReference type="GO" id="GO:0043022">
    <property type="term" value="F:ribosome binding"/>
    <property type="evidence" value="ECO:0007669"/>
    <property type="project" value="InterPro"/>
</dbReference>
<gene>
    <name evidence="5 9" type="primary">rimM</name>
    <name evidence="9" type="ORF">GCM10010994_06020</name>
</gene>
<sequence>MRSRRPPPGPAGRAAADPRQRPPVPPAERGAATRPAIDLAGHVVVAEFGRPHGVRGEVRLKSHTADPAAVSGYGPLLGRDGRSFVLSDWRPAPGGDGNMFVVRVDGVADRTAAEALARLMLHLPRQRLPALADSDEFYLADLVGLTVEHAGIALGRVLAVHDFGAGDVLEIAPADAGADARQASVMVPFTRAVVPSVDIAAGRLLVAANPFADAEPAERE</sequence>
<evidence type="ECO:0000259" key="8">
    <source>
        <dbReference type="Pfam" id="PF24986"/>
    </source>
</evidence>
<comment type="subunit">
    <text evidence="5">Binds ribosomal protein uS19.</text>
</comment>
<dbReference type="GO" id="GO:0005737">
    <property type="term" value="C:cytoplasm"/>
    <property type="evidence" value="ECO:0007669"/>
    <property type="project" value="UniProtKB-SubCell"/>
</dbReference>
<accession>A0A916X807</accession>
<name>A0A916X807_9HYPH</name>
<dbReference type="GO" id="GO:0005840">
    <property type="term" value="C:ribosome"/>
    <property type="evidence" value="ECO:0007669"/>
    <property type="project" value="InterPro"/>
</dbReference>
<feature type="domain" description="RimM N-terminal" evidence="7">
    <location>
        <begin position="45"/>
        <end position="126"/>
    </location>
</feature>
<evidence type="ECO:0000256" key="3">
    <source>
        <dbReference type="ARBA" id="ARBA00022552"/>
    </source>
</evidence>
<feature type="compositionally biased region" description="Pro residues" evidence="6">
    <location>
        <begin position="1"/>
        <end position="10"/>
    </location>
</feature>
<keyword evidence="10" id="KW-1185">Reference proteome</keyword>
<dbReference type="InterPro" id="IPR009000">
    <property type="entry name" value="Transl_B-barrel_sf"/>
</dbReference>
<dbReference type="SUPFAM" id="SSF50346">
    <property type="entry name" value="PRC-barrel domain"/>
    <property type="match status" value="1"/>
</dbReference>
<dbReference type="Gene3D" id="2.40.30.60">
    <property type="entry name" value="RimM"/>
    <property type="match status" value="1"/>
</dbReference>
<dbReference type="Pfam" id="PF24986">
    <property type="entry name" value="PRC_RimM"/>
    <property type="match status" value="1"/>
</dbReference>
<evidence type="ECO:0000313" key="9">
    <source>
        <dbReference type="EMBL" id="GGC49637.1"/>
    </source>
</evidence>
<protein>
    <recommendedName>
        <fullName evidence="5">Ribosome maturation factor RimM</fullName>
    </recommendedName>
</protein>
<evidence type="ECO:0000256" key="1">
    <source>
        <dbReference type="ARBA" id="ARBA00022490"/>
    </source>
</evidence>
<comment type="function">
    <text evidence="5">An accessory protein needed during the final step in the assembly of 30S ribosomal subunit, possibly for assembly of the head region. Essential for efficient processing of 16S rRNA. May be needed both before and after RbfA during the maturation of 16S rRNA. It has affinity for free ribosomal 30S subunits but not for 70S ribosomes.</text>
</comment>
<evidence type="ECO:0000256" key="6">
    <source>
        <dbReference type="SAM" id="MobiDB-lite"/>
    </source>
</evidence>
<keyword evidence="4 5" id="KW-0143">Chaperone</keyword>
<dbReference type="EMBL" id="BMGG01000001">
    <property type="protein sequence ID" value="GGC49637.1"/>
    <property type="molecule type" value="Genomic_DNA"/>
</dbReference>
<evidence type="ECO:0000256" key="2">
    <source>
        <dbReference type="ARBA" id="ARBA00022517"/>
    </source>
</evidence>
<organism evidence="9 10">
    <name type="scientific">Chelatococcus reniformis</name>
    <dbReference type="NCBI Taxonomy" id="1494448"/>
    <lineage>
        <taxon>Bacteria</taxon>
        <taxon>Pseudomonadati</taxon>
        <taxon>Pseudomonadota</taxon>
        <taxon>Alphaproteobacteria</taxon>
        <taxon>Hyphomicrobiales</taxon>
        <taxon>Chelatococcaceae</taxon>
        <taxon>Chelatococcus</taxon>
    </lineage>
</organism>
<feature type="region of interest" description="Disordered" evidence="6">
    <location>
        <begin position="1"/>
        <end position="32"/>
    </location>
</feature>
<proteinExistence type="inferred from homology"/>
<comment type="similarity">
    <text evidence="5">Belongs to the RimM family.</text>
</comment>
<dbReference type="InterPro" id="IPR011961">
    <property type="entry name" value="RimM"/>
</dbReference>
<dbReference type="PANTHER" id="PTHR33692">
    <property type="entry name" value="RIBOSOME MATURATION FACTOR RIMM"/>
    <property type="match status" value="1"/>
</dbReference>
<dbReference type="Pfam" id="PF01782">
    <property type="entry name" value="RimM"/>
    <property type="match status" value="1"/>
</dbReference>
<comment type="subcellular location">
    <subcellularLocation>
        <location evidence="5">Cytoplasm</location>
    </subcellularLocation>
</comment>
<dbReference type="HAMAP" id="MF_00014">
    <property type="entry name" value="Ribosome_mat_RimM"/>
    <property type="match status" value="1"/>
</dbReference>
<dbReference type="SUPFAM" id="SSF50447">
    <property type="entry name" value="Translation proteins"/>
    <property type="match status" value="1"/>
</dbReference>
<comment type="domain">
    <text evidence="5">The PRC barrel domain binds ribosomal protein uS19.</text>
</comment>
<reference evidence="9" key="1">
    <citation type="journal article" date="2014" name="Int. J. Syst. Evol. Microbiol.">
        <title>Complete genome sequence of Corynebacterium casei LMG S-19264T (=DSM 44701T), isolated from a smear-ripened cheese.</title>
        <authorList>
            <consortium name="US DOE Joint Genome Institute (JGI-PGF)"/>
            <person name="Walter F."/>
            <person name="Albersmeier A."/>
            <person name="Kalinowski J."/>
            <person name="Ruckert C."/>
        </authorList>
    </citation>
    <scope>NUCLEOTIDE SEQUENCE</scope>
    <source>
        <strain evidence="9">CGMCC 1.12919</strain>
    </source>
</reference>
<dbReference type="RefSeq" id="WP_188607613.1">
    <property type="nucleotide sequence ID" value="NZ_BMGG01000001.1"/>
</dbReference>
<dbReference type="GO" id="GO:0042274">
    <property type="term" value="P:ribosomal small subunit biogenesis"/>
    <property type="evidence" value="ECO:0007669"/>
    <property type="project" value="UniProtKB-UniRule"/>
</dbReference>
<dbReference type="GO" id="GO:0006364">
    <property type="term" value="P:rRNA processing"/>
    <property type="evidence" value="ECO:0007669"/>
    <property type="project" value="UniProtKB-UniRule"/>
</dbReference>
<evidence type="ECO:0000256" key="4">
    <source>
        <dbReference type="ARBA" id="ARBA00023186"/>
    </source>
</evidence>
<dbReference type="InterPro" id="IPR011033">
    <property type="entry name" value="PRC_barrel-like_sf"/>
</dbReference>
<dbReference type="PANTHER" id="PTHR33692:SF1">
    <property type="entry name" value="RIBOSOME MATURATION FACTOR RIMM"/>
    <property type="match status" value="1"/>
</dbReference>